<gene>
    <name evidence="3" type="ORF">C5F48_13395</name>
</gene>
<organism evidence="3 4">
    <name type="scientific">Cereibacter changlensis JA139</name>
    <dbReference type="NCBI Taxonomy" id="1188249"/>
    <lineage>
        <taxon>Bacteria</taxon>
        <taxon>Pseudomonadati</taxon>
        <taxon>Pseudomonadota</taxon>
        <taxon>Alphaproteobacteria</taxon>
        <taxon>Rhodobacterales</taxon>
        <taxon>Paracoccaceae</taxon>
        <taxon>Cereibacter</taxon>
    </lineage>
</organism>
<dbReference type="Proteomes" id="UP000241010">
    <property type="component" value="Unassembled WGS sequence"/>
</dbReference>
<reference evidence="3 4" key="1">
    <citation type="submission" date="2018-03" db="EMBL/GenBank/DDBJ databases">
        <title>Cereibacter changlensis.</title>
        <authorList>
            <person name="Meyer T.E."/>
            <person name="Miller S."/>
            <person name="Lodha T."/>
            <person name="Gandham S."/>
            <person name="Chintalapati S."/>
            <person name="Chintalapati V.R."/>
        </authorList>
    </citation>
    <scope>NUCLEOTIDE SEQUENCE [LARGE SCALE GENOMIC DNA]</scope>
    <source>
        <strain evidence="3 4">JA139</strain>
    </source>
</reference>
<dbReference type="Pfam" id="PF08495">
    <property type="entry name" value="FIST"/>
    <property type="match status" value="1"/>
</dbReference>
<feature type="domain" description="FIST" evidence="1">
    <location>
        <begin position="42"/>
        <end position="242"/>
    </location>
</feature>
<dbReference type="AlphaFoldDB" id="A0A2T4JTG5"/>
<keyword evidence="4" id="KW-1185">Reference proteome</keyword>
<dbReference type="EMBL" id="PZKG01000060">
    <property type="protein sequence ID" value="PTE21211.1"/>
    <property type="molecule type" value="Genomic_DNA"/>
</dbReference>
<dbReference type="SMART" id="SM00897">
    <property type="entry name" value="FIST"/>
    <property type="match status" value="1"/>
</dbReference>
<comment type="caution">
    <text evidence="3">The sequence shown here is derived from an EMBL/GenBank/DDBJ whole genome shotgun (WGS) entry which is preliminary data.</text>
</comment>
<dbReference type="PANTHER" id="PTHR40252:SF2">
    <property type="entry name" value="BLR0328 PROTEIN"/>
    <property type="match status" value="1"/>
</dbReference>
<dbReference type="OrthoDB" id="9807948at2"/>
<sequence length="391" mass="41401">MTELGDTLRGAPVEALKLVATAHVAAGAPDAAAALRRGLGVGPFALVILFIAPEADIPRLAAEAAQAFPDTPVIGCTTAGEISPAGYTEGEIVAVGLSAAHFAVSPMLIRDLGALDAETLIGRLIRARAGLARQRPDWGHEFAFLMVDGLSIREDELASALASGLGPVPLFGGSAADGTRFRETFVLHGGEVLRDAAVLALLRSDCRVKVFNLDHFTPTERRMVVTEADPKNRIVRRINAEPAALEYARLLGKDPGQLTSFTFAAHPVVVRIGGKHHVRAIRQVAENGDLIFFSAIDEGLVLTLAEPQDMVVHLRGELASLSRGGAPAAILACDCILRRMEALDNQSLGAVSGLLRDHRVVGFSTYGEQLNGMHVNQTMTGVAIYPPETPL</sequence>
<evidence type="ECO:0000259" key="1">
    <source>
        <dbReference type="SMART" id="SM00897"/>
    </source>
</evidence>
<evidence type="ECO:0000313" key="3">
    <source>
        <dbReference type="EMBL" id="PTE21211.1"/>
    </source>
</evidence>
<evidence type="ECO:0000259" key="2">
    <source>
        <dbReference type="SMART" id="SM01204"/>
    </source>
</evidence>
<dbReference type="InterPro" id="IPR019494">
    <property type="entry name" value="FIST_C"/>
</dbReference>
<dbReference type="SMART" id="SM01204">
    <property type="entry name" value="FIST_C"/>
    <property type="match status" value="1"/>
</dbReference>
<evidence type="ECO:0000313" key="4">
    <source>
        <dbReference type="Proteomes" id="UP000241010"/>
    </source>
</evidence>
<dbReference type="RefSeq" id="WP_107664411.1">
    <property type="nucleotide sequence ID" value="NZ_PZKG01000060.1"/>
</dbReference>
<dbReference type="PANTHER" id="PTHR40252">
    <property type="entry name" value="BLR0328 PROTEIN"/>
    <property type="match status" value="1"/>
</dbReference>
<dbReference type="Pfam" id="PF10442">
    <property type="entry name" value="FIST_C"/>
    <property type="match status" value="1"/>
</dbReference>
<name>A0A2T4JTG5_9RHOB</name>
<dbReference type="InterPro" id="IPR013702">
    <property type="entry name" value="FIST_domain_N"/>
</dbReference>
<accession>A0A2T4JTG5</accession>
<feature type="domain" description="FIST C-domain" evidence="2">
    <location>
        <begin position="243"/>
        <end position="372"/>
    </location>
</feature>
<protein>
    <submittedName>
        <fullName evidence="3">GfdT protein</fullName>
    </submittedName>
</protein>
<proteinExistence type="predicted"/>